<accession>A0ABR4BZY4</accession>
<sequence length="71" mass="7615">MEGLSPEDKSNVVRGHKAAISNPRNAHYGQETAKSKDEGNVLRGYKATISNPGVSDAAKQHAQRKLDEAGQ</sequence>
<evidence type="ECO:0000313" key="2">
    <source>
        <dbReference type="EMBL" id="KAL2063208.1"/>
    </source>
</evidence>
<dbReference type="PANTHER" id="PTHR36576:SF1">
    <property type="entry name" value="UPF0654 PROTEIN C11D3.01C-RELATED"/>
    <property type="match status" value="1"/>
</dbReference>
<evidence type="ECO:0000256" key="1">
    <source>
        <dbReference type="SAM" id="MobiDB-lite"/>
    </source>
</evidence>
<evidence type="ECO:0008006" key="4">
    <source>
        <dbReference type="Google" id="ProtNLM"/>
    </source>
</evidence>
<comment type="caution">
    <text evidence="2">The sequence shown here is derived from an EMBL/GenBank/DDBJ whole genome shotgun (WGS) entry which is preliminary data.</text>
</comment>
<feature type="compositionally biased region" description="Basic and acidic residues" evidence="1">
    <location>
        <begin position="1"/>
        <end position="11"/>
    </location>
</feature>
<evidence type="ECO:0000313" key="3">
    <source>
        <dbReference type="Proteomes" id="UP001595075"/>
    </source>
</evidence>
<dbReference type="Pfam" id="PF10346">
    <property type="entry name" value="Con-6"/>
    <property type="match status" value="2"/>
</dbReference>
<reference evidence="2 3" key="1">
    <citation type="journal article" date="2024" name="Commun. Biol.">
        <title>Comparative genomic analysis of thermophilic fungi reveals convergent evolutionary adaptations and gene losses.</title>
        <authorList>
            <person name="Steindorff A.S."/>
            <person name="Aguilar-Pontes M.V."/>
            <person name="Robinson A.J."/>
            <person name="Andreopoulos B."/>
            <person name="LaButti K."/>
            <person name="Kuo A."/>
            <person name="Mondo S."/>
            <person name="Riley R."/>
            <person name="Otillar R."/>
            <person name="Haridas S."/>
            <person name="Lipzen A."/>
            <person name="Grimwood J."/>
            <person name="Schmutz J."/>
            <person name="Clum A."/>
            <person name="Reid I.D."/>
            <person name="Moisan M.C."/>
            <person name="Butler G."/>
            <person name="Nguyen T.T.M."/>
            <person name="Dewar K."/>
            <person name="Conant G."/>
            <person name="Drula E."/>
            <person name="Henrissat B."/>
            <person name="Hansel C."/>
            <person name="Singer S."/>
            <person name="Hutchinson M.I."/>
            <person name="de Vries R.P."/>
            <person name="Natvig D.O."/>
            <person name="Powell A.J."/>
            <person name="Tsang A."/>
            <person name="Grigoriev I.V."/>
        </authorList>
    </citation>
    <scope>NUCLEOTIDE SEQUENCE [LARGE SCALE GENOMIC DNA]</scope>
    <source>
        <strain evidence="2 3">CBS 494.80</strain>
    </source>
</reference>
<gene>
    <name evidence="2" type="ORF">VTL71DRAFT_5012</name>
</gene>
<dbReference type="Proteomes" id="UP001595075">
    <property type="component" value="Unassembled WGS sequence"/>
</dbReference>
<name>A0ABR4BZY4_9HELO</name>
<dbReference type="PANTHER" id="PTHR36576">
    <property type="entry name" value="UPF0654 PROTEIN C11D3.01C-RELATED"/>
    <property type="match status" value="1"/>
</dbReference>
<protein>
    <recommendedName>
        <fullName evidence="4">Conidiation-specific protein 6</fullName>
    </recommendedName>
</protein>
<dbReference type="InterPro" id="IPR018824">
    <property type="entry name" value="Conidiation-specific_6"/>
</dbReference>
<proteinExistence type="predicted"/>
<dbReference type="EMBL" id="JAZHXI010000015">
    <property type="protein sequence ID" value="KAL2063208.1"/>
    <property type="molecule type" value="Genomic_DNA"/>
</dbReference>
<keyword evidence="3" id="KW-1185">Reference proteome</keyword>
<dbReference type="InterPro" id="IPR052670">
    <property type="entry name" value="UPF0654_domain"/>
</dbReference>
<organism evidence="2 3">
    <name type="scientific">Oculimacula yallundae</name>
    <dbReference type="NCBI Taxonomy" id="86028"/>
    <lineage>
        <taxon>Eukaryota</taxon>
        <taxon>Fungi</taxon>
        <taxon>Dikarya</taxon>
        <taxon>Ascomycota</taxon>
        <taxon>Pezizomycotina</taxon>
        <taxon>Leotiomycetes</taxon>
        <taxon>Helotiales</taxon>
        <taxon>Ploettnerulaceae</taxon>
        <taxon>Oculimacula</taxon>
    </lineage>
</organism>
<feature type="region of interest" description="Disordered" evidence="1">
    <location>
        <begin position="1"/>
        <end position="71"/>
    </location>
</feature>